<name>A0A3G2S0X2_MALR7</name>
<feature type="chain" id="PRO_5018073100" evidence="1">
    <location>
        <begin position="18"/>
        <end position="199"/>
    </location>
</feature>
<keyword evidence="1" id="KW-0732">Signal</keyword>
<proteinExistence type="predicted"/>
<evidence type="ECO:0000256" key="1">
    <source>
        <dbReference type="SAM" id="SignalP"/>
    </source>
</evidence>
<organism evidence="2 3">
    <name type="scientific">Malassezia restricta (strain ATCC 96810 / NBRC 103918 / CBS 7877)</name>
    <name type="common">Seborrheic dermatitis infection agent</name>
    <dbReference type="NCBI Taxonomy" id="425264"/>
    <lineage>
        <taxon>Eukaryota</taxon>
        <taxon>Fungi</taxon>
        <taxon>Dikarya</taxon>
        <taxon>Basidiomycota</taxon>
        <taxon>Ustilaginomycotina</taxon>
        <taxon>Malasseziomycetes</taxon>
        <taxon>Malasseziales</taxon>
        <taxon>Malasseziaceae</taxon>
        <taxon>Malassezia</taxon>
    </lineage>
</organism>
<sequence>MKFSLVFVAACIALAQAAPAKRSLNCKAVGNAGFLLGHKGDSKVTYQFDDNVLREVSNTSQKFEFYECDVPSDKYFGTGVGAVIGQIRSKDDASMCVTAGSVAPQASDLEPKTFGEGRITLEKCACNDSEGDMTLRRQWFTMPLGAPTCPPLISQRGYKSDAAQGMVSEFDDKSVRLVKGDKEGSKYLYLGDDVADSCK</sequence>
<gene>
    <name evidence="2" type="ORF">DNF11_0002</name>
</gene>
<dbReference type="AlphaFoldDB" id="A0A3G2S0X2"/>
<dbReference type="OrthoDB" id="3349465at2759"/>
<protein>
    <submittedName>
        <fullName evidence="2">Uncharacterized protein</fullName>
    </submittedName>
</protein>
<reference evidence="2 3" key="1">
    <citation type="submission" date="2018-10" db="EMBL/GenBank/DDBJ databases">
        <title>Complete genome sequence of Malassezia restricta CBS 7877.</title>
        <authorList>
            <person name="Morand S.C."/>
            <person name="Bertignac M."/>
            <person name="Iltis A."/>
            <person name="Kolder I."/>
            <person name="Pirovano W."/>
            <person name="Jourdain R."/>
            <person name="Clavaud C."/>
        </authorList>
    </citation>
    <scope>NUCLEOTIDE SEQUENCE [LARGE SCALE GENOMIC DNA]</scope>
    <source>
        <strain evidence="2 3">CBS 7877</strain>
    </source>
</reference>
<keyword evidence="3" id="KW-1185">Reference proteome</keyword>
<dbReference type="Proteomes" id="UP000269793">
    <property type="component" value="Chromosome I"/>
</dbReference>
<dbReference type="VEuPathDB" id="FungiDB:DNF11_0002"/>
<evidence type="ECO:0000313" key="3">
    <source>
        <dbReference type="Proteomes" id="UP000269793"/>
    </source>
</evidence>
<feature type="signal peptide" evidence="1">
    <location>
        <begin position="1"/>
        <end position="17"/>
    </location>
</feature>
<dbReference type="EMBL" id="CP033148">
    <property type="protein sequence ID" value="AYO40952.1"/>
    <property type="molecule type" value="Genomic_DNA"/>
</dbReference>
<evidence type="ECO:0000313" key="2">
    <source>
        <dbReference type="EMBL" id="AYO40952.1"/>
    </source>
</evidence>
<accession>A0A3G2S0X2</accession>